<feature type="transmembrane region" description="Helical" evidence="2">
    <location>
        <begin position="191"/>
        <end position="214"/>
    </location>
</feature>
<feature type="compositionally biased region" description="Low complexity" evidence="1">
    <location>
        <begin position="312"/>
        <end position="322"/>
    </location>
</feature>
<evidence type="ECO:0000256" key="1">
    <source>
        <dbReference type="SAM" id="MobiDB-lite"/>
    </source>
</evidence>
<feature type="compositionally biased region" description="Polar residues" evidence="1">
    <location>
        <begin position="93"/>
        <end position="102"/>
    </location>
</feature>
<keyword evidence="2" id="KW-0472">Membrane</keyword>
<evidence type="ECO:0000256" key="2">
    <source>
        <dbReference type="SAM" id="Phobius"/>
    </source>
</evidence>
<name>A0A9N8ERU9_9STRA</name>
<dbReference type="Proteomes" id="UP001153069">
    <property type="component" value="Unassembled WGS sequence"/>
</dbReference>
<gene>
    <name evidence="3" type="ORF">SEMRO_1701_G292210.1</name>
</gene>
<protein>
    <submittedName>
        <fullName evidence="3">Uncharacterized protein</fullName>
    </submittedName>
</protein>
<dbReference type="AlphaFoldDB" id="A0A9N8ERU9"/>
<feature type="region of interest" description="Disordered" evidence="1">
    <location>
        <begin position="51"/>
        <end position="119"/>
    </location>
</feature>
<feature type="compositionally biased region" description="Basic and acidic residues" evidence="1">
    <location>
        <begin position="398"/>
        <end position="408"/>
    </location>
</feature>
<feature type="compositionally biased region" description="Acidic residues" evidence="1">
    <location>
        <begin position="103"/>
        <end position="116"/>
    </location>
</feature>
<proteinExistence type="predicted"/>
<comment type="caution">
    <text evidence="3">The sequence shown here is derived from an EMBL/GenBank/DDBJ whole genome shotgun (WGS) entry which is preliminary data.</text>
</comment>
<keyword evidence="4" id="KW-1185">Reference proteome</keyword>
<accession>A0A9N8ERU9</accession>
<organism evidence="3 4">
    <name type="scientific">Seminavis robusta</name>
    <dbReference type="NCBI Taxonomy" id="568900"/>
    <lineage>
        <taxon>Eukaryota</taxon>
        <taxon>Sar</taxon>
        <taxon>Stramenopiles</taxon>
        <taxon>Ochrophyta</taxon>
        <taxon>Bacillariophyta</taxon>
        <taxon>Bacillariophyceae</taxon>
        <taxon>Bacillariophycidae</taxon>
        <taxon>Naviculales</taxon>
        <taxon>Naviculaceae</taxon>
        <taxon>Seminavis</taxon>
    </lineage>
</organism>
<keyword evidence="2" id="KW-1133">Transmembrane helix</keyword>
<feature type="region of interest" description="Disordered" evidence="1">
    <location>
        <begin position="382"/>
        <end position="408"/>
    </location>
</feature>
<feature type="compositionally biased region" description="Low complexity" evidence="1">
    <location>
        <begin position="256"/>
        <end position="265"/>
    </location>
</feature>
<feature type="region of interest" description="Disordered" evidence="1">
    <location>
        <begin position="248"/>
        <end position="267"/>
    </location>
</feature>
<dbReference type="EMBL" id="CAICTM010001699">
    <property type="protein sequence ID" value="CAB9525618.1"/>
    <property type="molecule type" value="Genomic_DNA"/>
</dbReference>
<keyword evidence="2" id="KW-0812">Transmembrane</keyword>
<evidence type="ECO:0000313" key="4">
    <source>
        <dbReference type="Proteomes" id="UP001153069"/>
    </source>
</evidence>
<feature type="region of interest" description="Disordered" evidence="1">
    <location>
        <begin position="298"/>
        <end position="322"/>
    </location>
</feature>
<sequence length="608" mass="68640">MASGFHHAVLAPLRRGACVVVRRLCPCHAPSSAVSLSESCQCRCGFHKHHHKSSQQQPQQEEVEEETTTSTTSTEEETTGSTWIVQEEDNMVMKTTDTSTVSDAEEEQTTSTEEESIGATWMEEKDDSVDMDTSNVASTTSTIDTAFPAGTVARIGAAHQDFGRLLVERIGLLASSSSLPMDVNFNLDPPAVLDAMAVGLFVFVAGALCFFSFLKSKKQTRKTIDIIISQHASSVKREDKTLPMLVESPESTPVKQRPQQQQQQPTEDLLTKSKLLLLLEEANNTIDSLEQQLRVSQQFHHHQNNHNDDPHQQPQQPEPNRAISPETTFTIISTASSSNNIETAIEASKDQDHRKREQAWYQERAALRQTIQSLQQTLQEQQEQLQKEKSNRQTVETELAKQHSHDNDELKQQVAVLKSENEWQTQQLESLQRFRTADHNTFTMLQQNLQAKIMLIQDLQRDRAKEVAMTRWESNIQLERIQHLVHDLSVVLQQQKEQKQVEPESNNSNKQQLHATDVATDDNNDMAEIVALVATQKEQLETAQLNNHLHLERIRKLEDKLARRKQHGDDDDDSDASDIVDDAFADLDAMLSEADKELTDLVGSSSRL</sequence>
<evidence type="ECO:0000313" key="3">
    <source>
        <dbReference type="EMBL" id="CAB9525618.1"/>
    </source>
</evidence>
<reference evidence="3" key="1">
    <citation type="submission" date="2020-06" db="EMBL/GenBank/DDBJ databases">
        <authorList>
            <consortium name="Plant Systems Biology data submission"/>
        </authorList>
    </citation>
    <scope>NUCLEOTIDE SEQUENCE</scope>
    <source>
        <strain evidence="3">D6</strain>
    </source>
</reference>